<dbReference type="EMBL" id="CP070505">
    <property type="protein sequence ID" value="QSL95265.1"/>
    <property type="molecule type" value="Genomic_DNA"/>
</dbReference>
<dbReference type="PANTHER" id="PTHR38457:SF1">
    <property type="entry name" value="REGULATOR ABRB-RELATED"/>
    <property type="match status" value="1"/>
</dbReference>
<reference evidence="2 3" key="1">
    <citation type="submission" date="2021-02" db="EMBL/GenBank/DDBJ databases">
        <title>Whole genome sequencing of Pseudomonas alcaliphila strain SM2.</title>
        <authorList>
            <person name="Alshamsi M.S."/>
            <person name="Sudalaimuthuasari N."/>
            <person name="Kundu B."/>
            <person name="AlMaskari R.S."/>
            <person name="Elmahi Y."/>
            <person name="Mundra S."/>
            <person name="Chandran S."/>
            <person name="Malik S."/>
            <person name="Hazzouri K.M."/>
            <person name="Amiri K.M.A."/>
        </authorList>
    </citation>
    <scope>NUCLEOTIDE SEQUENCE [LARGE SCALE GENOMIC DNA]</scope>
    <source>
        <strain evidence="2 3">SM2</strain>
    </source>
</reference>
<feature type="transmembrane region" description="Helical" evidence="1">
    <location>
        <begin position="43"/>
        <end position="63"/>
    </location>
</feature>
<dbReference type="Proteomes" id="UP000663658">
    <property type="component" value="Chromosome"/>
</dbReference>
<accession>A0ABD7E3I3</accession>
<keyword evidence="1" id="KW-0472">Membrane</keyword>
<dbReference type="InterPro" id="IPR017516">
    <property type="entry name" value="AbrB_dup"/>
</dbReference>
<dbReference type="KEGG" id="pty:JWV26_24120"/>
<protein>
    <submittedName>
        <fullName evidence="2">AbrB family transcriptional regulator</fullName>
    </submittedName>
</protein>
<dbReference type="NCBIfam" id="TIGR03082">
    <property type="entry name" value="Gneg_AbrB_dup"/>
    <property type="match status" value="1"/>
</dbReference>
<feature type="transmembrane region" description="Helical" evidence="1">
    <location>
        <begin position="163"/>
        <end position="181"/>
    </location>
</feature>
<evidence type="ECO:0000313" key="2">
    <source>
        <dbReference type="EMBL" id="QSL95265.1"/>
    </source>
</evidence>
<feature type="transmembrane region" description="Helical" evidence="1">
    <location>
        <begin position="20"/>
        <end position="37"/>
    </location>
</feature>
<gene>
    <name evidence="2" type="ORF">JWV26_24120</name>
</gene>
<dbReference type="Pfam" id="PF05145">
    <property type="entry name" value="AbrB"/>
    <property type="match status" value="1"/>
</dbReference>
<feature type="transmembrane region" description="Helical" evidence="1">
    <location>
        <begin position="100"/>
        <end position="118"/>
    </location>
</feature>
<feature type="transmembrane region" description="Helical" evidence="1">
    <location>
        <begin position="344"/>
        <end position="365"/>
    </location>
</feature>
<keyword evidence="1" id="KW-0812">Transmembrane</keyword>
<dbReference type="InterPro" id="IPR007820">
    <property type="entry name" value="AbrB_fam"/>
</dbReference>
<feature type="transmembrane region" description="Helical" evidence="1">
    <location>
        <begin position="75"/>
        <end position="94"/>
    </location>
</feature>
<evidence type="ECO:0000256" key="1">
    <source>
        <dbReference type="SAM" id="Phobius"/>
    </source>
</evidence>
<organism evidence="2 3">
    <name type="scientific">Ectopseudomonas toyotomiensis</name>
    <dbReference type="NCBI Taxonomy" id="554344"/>
    <lineage>
        <taxon>Bacteria</taxon>
        <taxon>Pseudomonadati</taxon>
        <taxon>Pseudomonadota</taxon>
        <taxon>Gammaproteobacteria</taxon>
        <taxon>Pseudomonadales</taxon>
        <taxon>Pseudomonadaceae</taxon>
        <taxon>Ectopseudomonas</taxon>
    </lineage>
</organism>
<dbReference type="AlphaFoldDB" id="A0ABD7E3I3"/>
<dbReference type="PIRSF" id="PIRSF038991">
    <property type="entry name" value="Protein_AbrB"/>
    <property type="match status" value="1"/>
</dbReference>
<feature type="transmembrane region" description="Helical" evidence="1">
    <location>
        <begin position="252"/>
        <end position="268"/>
    </location>
</feature>
<dbReference type="PANTHER" id="PTHR38457">
    <property type="entry name" value="REGULATOR ABRB-RELATED"/>
    <property type="match status" value="1"/>
</dbReference>
<evidence type="ECO:0000313" key="3">
    <source>
        <dbReference type="Proteomes" id="UP000663658"/>
    </source>
</evidence>
<feature type="transmembrane region" description="Helical" evidence="1">
    <location>
        <begin position="280"/>
        <end position="305"/>
    </location>
</feature>
<keyword evidence="1" id="KW-1133">Transmembrane helix</keyword>
<proteinExistence type="predicted"/>
<name>A0ABD7E3I3_9GAMM</name>
<sequence length="368" mass="38980">MTEAQPLKRIKRPRLTRKPVLWLVLLVLTAGSSTWMYQRQLPGAFILGPMGSALAMALGGAGLRMHRSFALAAQSVMGCLIAALVTPPLLAVYLDYWLELSVINVVTLGVITLLAVIVTQRQWLPNTTAIWGLFPGAASAMILLADTHHSDPRVVALMQYSRIALVTLASISLASILGHAGETTQVIASPLKFTWSLPENFSPALAGLALALCGFWVAKLSGIGSLALLLPALGGTALQATGSLVIDTPPYVFIPAFVITGWYVGLTFSRSSVRHCLSLLPIILATLAAVILACGLLSFVLVHLIPGIDPLTAYLALSPGGIETIVIIASDVDVLLPLILASQFLRLMMVLSVGPAVARTVGSWISRK</sequence>
<feature type="transmembrane region" description="Helical" evidence="1">
    <location>
        <begin position="201"/>
        <end position="218"/>
    </location>
</feature>